<name>A0AAD1Z5E3_9LAMI</name>
<protein>
    <recommendedName>
        <fullName evidence="5">Pentatricopeptide repeat-containing protein</fullName>
    </recommendedName>
</protein>
<feature type="repeat" description="PPR" evidence="2">
    <location>
        <begin position="61"/>
        <end position="95"/>
    </location>
</feature>
<dbReference type="Gene3D" id="1.25.40.10">
    <property type="entry name" value="Tetratricopeptide repeat domain"/>
    <property type="match status" value="2"/>
</dbReference>
<feature type="repeat" description="PPR" evidence="2">
    <location>
        <begin position="162"/>
        <end position="192"/>
    </location>
</feature>
<dbReference type="Pfam" id="PF12854">
    <property type="entry name" value="PPR_1"/>
    <property type="match status" value="1"/>
</dbReference>
<organism evidence="3 4">
    <name type="scientific">Fraxinus pennsylvanica</name>
    <dbReference type="NCBI Taxonomy" id="56036"/>
    <lineage>
        <taxon>Eukaryota</taxon>
        <taxon>Viridiplantae</taxon>
        <taxon>Streptophyta</taxon>
        <taxon>Embryophyta</taxon>
        <taxon>Tracheophyta</taxon>
        <taxon>Spermatophyta</taxon>
        <taxon>Magnoliopsida</taxon>
        <taxon>eudicotyledons</taxon>
        <taxon>Gunneridae</taxon>
        <taxon>Pentapetalae</taxon>
        <taxon>asterids</taxon>
        <taxon>lamiids</taxon>
        <taxon>Lamiales</taxon>
        <taxon>Oleaceae</taxon>
        <taxon>Oleeae</taxon>
        <taxon>Fraxinus</taxon>
    </lineage>
</organism>
<dbReference type="InterPro" id="IPR011990">
    <property type="entry name" value="TPR-like_helical_dom_sf"/>
</dbReference>
<feature type="repeat" description="PPR" evidence="2">
    <location>
        <begin position="193"/>
        <end position="227"/>
    </location>
</feature>
<evidence type="ECO:0000256" key="1">
    <source>
        <dbReference type="ARBA" id="ARBA00022737"/>
    </source>
</evidence>
<dbReference type="NCBIfam" id="TIGR00756">
    <property type="entry name" value="PPR"/>
    <property type="match status" value="3"/>
</dbReference>
<accession>A0AAD1Z5E3</accession>
<evidence type="ECO:0000313" key="3">
    <source>
        <dbReference type="EMBL" id="CAI9760732.1"/>
    </source>
</evidence>
<sequence>MKIATGRHYLIRDFYALLHNHSTEIKRIHIPAPEPQPCKSDCESNAFSNALQLLDEMSRRDVVSLTALIGNFARQNQHKEAITWFSTMLHLNIRPNEYTFGTVTRSCVLLKDLHLGQQFHAFAKKIGLNSNVFVGSAMLDLYVKLSNVGDAEKAFKDTYEPNVVSYTTLIRGYIRERRLEEAIRIFWSMPERNVVSWNNMISGCSQIGYNEEAVNFFVEMLREGVMPSDCTFPCAMIAAANIGALGMGMSFHACAVKFFGGVGDKRHGERDEIYRVLNFIIELVMDRQDTSLAEF</sequence>
<dbReference type="PROSITE" id="PS51375">
    <property type="entry name" value="PPR"/>
    <property type="match status" value="3"/>
</dbReference>
<dbReference type="Proteomes" id="UP000834106">
    <property type="component" value="Chromosome 5"/>
</dbReference>
<keyword evidence="4" id="KW-1185">Reference proteome</keyword>
<dbReference type="GO" id="GO:0009451">
    <property type="term" value="P:RNA modification"/>
    <property type="evidence" value="ECO:0007669"/>
    <property type="project" value="InterPro"/>
</dbReference>
<dbReference type="GO" id="GO:0003723">
    <property type="term" value="F:RNA binding"/>
    <property type="evidence" value="ECO:0007669"/>
    <property type="project" value="InterPro"/>
</dbReference>
<keyword evidence="1" id="KW-0677">Repeat</keyword>
<dbReference type="AlphaFoldDB" id="A0AAD1Z5E3"/>
<evidence type="ECO:0000313" key="4">
    <source>
        <dbReference type="Proteomes" id="UP000834106"/>
    </source>
</evidence>
<dbReference type="PANTHER" id="PTHR47926:SF357">
    <property type="entry name" value="PENTATRICOPEPTIDE REPEAT-CONTAINING PROTEIN"/>
    <property type="match status" value="1"/>
</dbReference>
<dbReference type="PANTHER" id="PTHR47926">
    <property type="entry name" value="PENTATRICOPEPTIDE REPEAT-CONTAINING PROTEIN"/>
    <property type="match status" value="1"/>
</dbReference>
<gene>
    <name evidence="3" type="ORF">FPE_LOCUS8162</name>
</gene>
<reference evidence="3" key="1">
    <citation type="submission" date="2023-05" db="EMBL/GenBank/DDBJ databases">
        <authorList>
            <person name="Huff M."/>
        </authorList>
    </citation>
    <scope>NUCLEOTIDE SEQUENCE</scope>
</reference>
<dbReference type="Pfam" id="PF13041">
    <property type="entry name" value="PPR_2"/>
    <property type="match status" value="2"/>
</dbReference>
<proteinExistence type="predicted"/>
<dbReference type="InterPro" id="IPR002885">
    <property type="entry name" value="PPR_rpt"/>
</dbReference>
<dbReference type="InterPro" id="IPR046960">
    <property type="entry name" value="PPR_At4g14850-like_plant"/>
</dbReference>
<evidence type="ECO:0008006" key="5">
    <source>
        <dbReference type="Google" id="ProtNLM"/>
    </source>
</evidence>
<evidence type="ECO:0000256" key="2">
    <source>
        <dbReference type="PROSITE-ProRule" id="PRU00708"/>
    </source>
</evidence>
<dbReference type="EMBL" id="OU503040">
    <property type="protein sequence ID" value="CAI9760732.1"/>
    <property type="molecule type" value="Genomic_DNA"/>
</dbReference>